<evidence type="ECO:0000313" key="1">
    <source>
        <dbReference type="EMBL" id="MDZ5739557.1"/>
    </source>
</evidence>
<proteinExistence type="predicted"/>
<dbReference type="Gene3D" id="3.40.50.300">
    <property type="entry name" value="P-loop containing nucleotide triphosphate hydrolases"/>
    <property type="match status" value="1"/>
</dbReference>
<dbReference type="InterPro" id="IPR027417">
    <property type="entry name" value="P-loop_NTPase"/>
</dbReference>
<organism evidence="1 2">
    <name type="scientific">Pseudomonas asiatica</name>
    <dbReference type="NCBI Taxonomy" id="2219225"/>
    <lineage>
        <taxon>Bacteria</taxon>
        <taxon>Pseudomonadati</taxon>
        <taxon>Pseudomonadota</taxon>
        <taxon>Gammaproteobacteria</taxon>
        <taxon>Pseudomonadales</taxon>
        <taxon>Pseudomonadaceae</taxon>
        <taxon>Pseudomonas</taxon>
    </lineage>
</organism>
<comment type="caution">
    <text evidence="1">The sequence shown here is derived from an EMBL/GenBank/DDBJ whole genome shotgun (WGS) entry which is preliminary data.</text>
</comment>
<gene>
    <name evidence="1" type="ORF">SOW75_15315</name>
</gene>
<accession>A0ABU5L1B5</accession>
<sequence length="228" mass="25961">MLVSVCGMPRSGSTYSFNIVRELLGVRGGCDVAASLVTDQVIRDSTSKHVIIKNHDVDAYGVRLLKIEAMKGICTIRNPFEAIESWMDVFGFDLSQAIDDFRKWLFSYNNFSQSVLVVKFEDVEKSPLRVSWSIARYLGLMVGPGEIWELKKKYSKASVRQASLQLKKDAAGVLDLGFSYFDKANFFHRRHVREEKRVFLSASDRKHILNEIDGLEQFCKAHAFPIIE</sequence>
<dbReference type="RefSeq" id="WP_322491331.1">
    <property type="nucleotide sequence ID" value="NZ_JAXUBM010000016.1"/>
</dbReference>
<protein>
    <recommendedName>
        <fullName evidence="3">Sulfotransferase domain-containing protein</fullName>
    </recommendedName>
</protein>
<dbReference type="SUPFAM" id="SSF52540">
    <property type="entry name" value="P-loop containing nucleoside triphosphate hydrolases"/>
    <property type="match status" value="1"/>
</dbReference>
<evidence type="ECO:0000313" key="2">
    <source>
        <dbReference type="Proteomes" id="UP001292116"/>
    </source>
</evidence>
<dbReference type="Proteomes" id="UP001292116">
    <property type="component" value="Unassembled WGS sequence"/>
</dbReference>
<evidence type="ECO:0008006" key="3">
    <source>
        <dbReference type="Google" id="ProtNLM"/>
    </source>
</evidence>
<name>A0ABU5L1B5_9PSED</name>
<dbReference type="EMBL" id="JAXUBM010000016">
    <property type="protein sequence ID" value="MDZ5739557.1"/>
    <property type="molecule type" value="Genomic_DNA"/>
</dbReference>
<keyword evidence="2" id="KW-1185">Reference proteome</keyword>
<reference evidence="1 2" key="1">
    <citation type="submission" date="2023-11" db="EMBL/GenBank/DDBJ databases">
        <title>Draft genomes analysis of Pseudomonas asiatica isolated from milk, feces and farm soil of cows suffering from clinical mastitis.</title>
        <authorList>
            <person name="Rahman T."/>
            <person name="Das Z.C."/>
            <person name="Hoque M.N."/>
        </authorList>
    </citation>
    <scope>NUCLEOTIDE SEQUENCE [LARGE SCALE GENOMIC DNA]</scope>
    <source>
        <strain evidence="1 2">2F2</strain>
    </source>
</reference>